<organism evidence="1 2">
    <name type="scientific">Dentiscutata erythropus</name>
    <dbReference type="NCBI Taxonomy" id="1348616"/>
    <lineage>
        <taxon>Eukaryota</taxon>
        <taxon>Fungi</taxon>
        <taxon>Fungi incertae sedis</taxon>
        <taxon>Mucoromycota</taxon>
        <taxon>Glomeromycotina</taxon>
        <taxon>Glomeromycetes</taxon>
        <taxon>Diversisporales</taxon>
        <taxon>Gigasporaceae</taxon>
        <taxon>Dentiscutata</taxon>
    </lineage>
</organism>
<keyword evidence="2" id="KW-1185">Reference proteome</keyword>
<gene>
    <name evidence="1" type="ORF">DERYTH_LOCUS25329</name>
</gene>
<proteinExistence type="predicted"/>
<name>A0A9N9PD88_9GLOM</name>
<feature type="non-terminal residue" evidence="1">
    <location>
        <position position="1"/>
    </location>
</feature>
<evidence type="ECO:0000313" key="2">
    <source>
        <dbReference type="Proteomes" id="UP000789405"/>
    </source>
</evidence>
<evidence type="ECO:0000313" key="1">
    <source>
        <dbReference type="EMBL" id="CAG8810605.1"/>
    </source>
</evidence>
<dbReference type="AlphaFoldDB" id="A0A9N9PD88"/>
<dbReference type="EMBL" id="CAJVPY010046538">
    <property type="protein sequence ID" value="CAG8810605.1"/>
    <property type="molecule type" value="Genomic_DNA"/>
</dbReference>
<protein>
    <submittedName>
        <fullName evidence="1">11347_t:CDS:1</fullName>
    </submittedName>
</protein>
<dbReference type="Proteomes" id="UP000789405">
    <property type="component" value="Unassembled WGS sequence"/>
</dbReference>
<reference evidence="1" key="1">
    <citation type="submission" date="2021-06" db="EMBL/GenBank/DDBJ databases">
        <authorList>
            <person name="Kallberg Y."/>
            <person name="Tangrot J."/>
            <person name="Rosling A."/>
        </authorList>
    </citation>
    <scope>NUCLEOTIDE SEQUENCE</scope>
    <source>
        <strain evidence="1">MA453B</strain>
    </source>
</reference>
<comment type="caution">
    <text evidence="1">The sequence shown here is derived from an EMBL/GenBank/DDBJ whole genome shotgun (WGS) entry which is preliminary data.</text>
</comment>
<sequence>ESVPLNLDQATISSHSYTKEYLSELHAKTPVMPLSFQVQDNVIAEKFL</sequence>
<accession>A0A9N9PD88</accession>
<dbReference type="OrthoDB" id="429427at2759"/>
<feature type="non-terminal residue" evidence="1">
    <location>
        <position position="48"/>
    </location>
</feature>